<keyword evidence="2" id="KW-1185">Reference proteome</keyword>
<sequence length="63" mass="7295">MIGLCSHYQCKSNGGGLEPRLFTVLPKNGRKNRGKVFWNREKEMKLVVALIWTMLVEMIVHHV</sequence>
<dbReference type="AlphaFoldDB" id="A0A498HIB9"/>
<proteinExistence type="predicted"/>
<protein>
    <submittedName>
        <fullName evidence="1">Uncharacterized protein</fullName>
    </submittedName>
</protein>
<dbReference type="Proteomes" id="UP000290289">
    <property type="component" value="Chromosome 17"/>
</dbReference>
<gene>
    <name evidence="1" type="ORF">DVH24_031470</name>
</gene>
<name>A0A498HIB9_MALDO</name>
<reference evidence="1 2" key="1">
    <citation type="submission" date="2018-10" db="EMBL/GenBank/DDBJ databases">
        <title>A high-quality apple genome assembly.</title>
        <authorList>
            <person name="Hu J."/>
        </authorList>
    </citation>
    <scope>NUCLEOTIDE SEQUENCE [LARGE SCALE GENOMIC DNA]</scope>
    <source>
        <strain evidence="2">cv. HFTH1</strain>
        <tissue evidence="1">Young leaf</tissue>
    </source>
</reference>
<organism evidence="1 2">
    <name type="scientific">Malus domestica</name>
    <name type="common">Apple</name>
    <name type="synonym">Pyrus malus</name>
    <dbReference type="NCBI Taxonomy" id="3750"/>
    <lineage>
        <taxon>Eukaryota</taxon>
        <taxon>Viridiplantae</taxon>
        <taxon>Streptophyta</taxon>
        <taxon>Embryophyta</taxon>
        <taxon>Tracheophyta</taxon>
        <taxon>Spermatophyta</taxon>
        <taxon>Magnoliopsida</taxon>
        <taxon>eudicotyledons</taxon>
        <taxon>Gunneridae</taxon>
        <taxon>Pentapetalae</taxon>
        <taxon>rosids</taxon>
        <taxon>fabids</taxon>
        <taxon>Rosales</taxon>
        <taxon>Rosaceae</taxon>
        <taxon>Amygdaloideae</taxon>
        <taxon>Maleae</taxon>
        <taxon>Malus</taxon>
    </lineage>
</organism>
<comment type="caution">
    <text evidence="1">The sequence shown here is derived from an EMBL/GenBank/DDBJ whole genome shotgun (WGS) entry which is preliminary data.</text>
</comment>
<dbReference type="EMBL" id="RDQH01000343">
    <property type="protein sequence ID" value="RXH69137.1"/>
    <property type="molecule type" value="Genomic_DNA"/>
</dbReference>
<accession>A0A498HIB9</accession>
<evidence type="ECO:0000313" key="1">
    <source>
        <dbReference type="EMBL" id="RXH69137.1"/>
    </source>
</evidence>
<evidence type="ECO:0000313" key="2">
    <source>
        <dbReference type="Proteomes" id="UP000290289"/>
    </source>
</evidence>